<comment type="caution">
    <text evidence="2">The sequence shown here is derived from an EMBL/GenBank/DDBJ whole genome shotgun (WGS) entry which is preliminary data.</text>
</comment>
<dbReference type="AlphaFoldDB" id="A0A8H3W2K7"/>
<dbReference type="Gene3D" id="3.40.366.10">
    <property type="entry name" value="Malonyl-Coenzyme A Acyl Carrier Protein, domain 2"/>
    <property type="match status" value="1"/>
</dbReference>
<evidence type="ECO:0000313" key="3">
    <source>
        <dbReference type="Proteomes" id="UP000434172"/>
    </source>
</evidence>
<dbReference type="InterPro" id="IPR001227">
    <property type="entry name" value="Ac_transferase_dom_sf"/>
</dbReference>
<name>A0A8H3W2K7_9PEZI</name>
<feature type="region of interest" description="Disordered" evidence="1">
    <location>
        <begin position="100"/>
        <end position="121"/>
    </location>
</feature>
<evidence type="ECO:0000313" key="2">
    <source>
        <dbReference type="EMBL" id="KAF0317132.1"/>
    </source>
</evidence>
<sequence length="121" mass="13436">MNRHVPGKAVVGCVNQTSSTTLSGDADTIDKLFLLVKGDEHVALKINYDVACHSLRMQAVLDKFRQYLTHITPLFENPTDAKFLSPLHLGIFNSSELGPELGLQHGQPDQPHWRQAGYDRG</sequence>
<accession>A0A8H3W2K7</accession>
<reference evidence="2 3" key="1">
    <citation type="submission" date="2019-12" db="EMBL/GenBank/DDBJ databases">
        <title>A genome sequence resource for the geographically widespread anthracnose pathogen Colletotrichum asianum.</title>
        <authorList>
            <person name="Meng Y."/>
        </authorList>
    </citation>
    <scope>NUCLEOTIDE SEQUENCE [LARGE SCALE GENOMIC DNA]</scope>
    <source>
        <strain evidence="2 3">ICMP 18580</strain>
    </source>
</reference>
<dbReference type="GO" id="GO:0016740">
    <property type="term" value="F:transferase activity"/>
    <property type="evidence" value="ECO:0007669"/>
    <property type="project" value="InterPro"/>
</dbReference>
<evidence type="ECO:0000256" key="1">
    <source>
        <dbReference type="SAM" id="MobiDB-lite"/>
    </source>
</evidence>
<organism evidence="2 3">
    <name type="scientific">Colletotrichum asianum</name>
    <dbReference type="NCBI Taxonomy" id="702518"/>
    <lineage>
        <taxon>Eukaryota</taxon>
        <taxon>Fungi</taxon>
        <taxon>Dikarya</taxon>
        <taxon>Ascomycota</taxon>
        <taxon>Pezizomycotina</taxon>
        <taxon>Sordariomycetes</taxon>
        <taxon>Hypocreomycetidae</taxon>
        <taxon>Glomerellales</taxon>
        <taxon>Glomerellaceae</taxon>
        <taxon>Colletotrichum</taxon>
        <taxon>Colletotrichum gloeosporioides species complex</taxon>
    </lineage>
</organism>
<proteinExistence type="predicted"/>
<keyword evidence="3" id="KW-1185">Reference proteome</keyword>
<dbReference type="EMBL" id="WOWK01000137">
    <property type="protein sequence ID" value="KAF0317132.1"/>
    <property type="molecule type" value="Genomic_DNA"/>
</dbReference>
<gene>
    <name evidence="2" type="ORF">GQ607_015649</name>
</gene>
<dbReference type="Proteomes" id="UP000434172">
    <property type="component" value="Unassembled WGS sequence"/>
</dbReference>
<protein>
    <submittedName>
        <fullName evidence="2">Beta-ketoacyl synthase domain-containing protein</fullName>
    </submittedName>
</protein>